<dbReference type="AlphaFoldDB" id="A0A0B7A4U5"/>
<proteinExistence type="predicted"/>
<dbReference type="SUPFAM" id="SSF47986">
    <property type="entry name" value="DEATH domain"/>
    <property type="match status" value="1"/>
</dbReference>
<dbReference type="PROSITE" id="PS50017">
    <property type="entry name" value="DEATH_DOMAIN"/>
    <property type="match status" value="1"/>
</dbReference>
<sequence>NKSWLALVEVFPQHDACTKISERISQGFTVITRTQTKATEAASFRFSSRRHQLHTKSTPLVDNDESFELQEGLTWFINVEGDVRLRNDADLRDNAQLRYFARLNETFRTFFFEPLDMDPRPLVASVNLVPMTINDESLREKLTLNFKIEIEESTMVDFLVPDSPRETKPVEKIPEKPRELNLNIVPDIPKEEPAPPPPQTPKLKDIPTKVVRRLTTTKKPITVPDKESRALTGRSLMTLARLVPEGLTLAVHLQLPDSTITGIGFDALSNSLNMSDVSYKILLHWKRKCKDKQMEAIRQLTNALREMNYHIIADAILNCHLTNKEFTRDSISDSQNEDFNSVSFQ</sequence>
<evidence type="ECO:0000313" key="2">
    <source>
        <dbReference type="EMBL" id="CEK75061.1"/>
    </source>
</evidence>
<reference evidence="2" key="1">
    <citation type="submission" date="2014-12" db="EMBL/GenBank/DDBJ databases">
        <title>Insight into the proteome of Arion vulgaris.</title>
        <authorList>
            <person name="Aradska J."/>
            <person name="Bulat T."/>
            <person name="Smidak R."/>
            <person name="Sarate P."/>
            <person name="Gangsoo J."/>
            <person name="Sialana F."/>
            <person name="Bilban M."/>
            <person name="Lubec G."/>
        </authorList>
    </citation>
    <scope>NUCLEOTIDE SEQUENCE</scope>
    <source>
        <tissue evidence="2">Skin</tissue>
    </source>
</reference>
<feature type="non-terminal residue" evidence="2">
    <location>
        <position position="1"/>
    </location>
</feature>
<accession>A0A0B7A4U5</accession>
<dbReference type="Gene3D" id="1.10.533.10">
    <property type="entry name" value="Death Domain, Fas"/>
    <property type="match status" value="1"/>
</dbReference>
<dbReference type="EMBL" id="HACG01028196">
    <property type="protein sequence ID" value="CEK75061.1"/>
    <property type="molecule type" value="Transcribed_RNA"/>
</dbReference>
<dbReference type="GO" id="GO:0007165">
    <property type="term" value="P:signal transduction"/>
    <property type="evidence" value="ECO:0007669"/>
    <property type="project" value="InterPro"/>
</dbReference>
<feature type="domain" description="Death" evidence="1">
    <location>
        <begin position="249"/>
        <end position="320"/>
    </location>
</feature>
<evidence type="ECO:0000259" key="1">
    <source>
        <dbReference type="PROSITE" id="PS50017"/>
    </source>
</evidence>
<dbReference type="InterPro" id="IPR000488">
    <property type="entry name" value="Death_dom"/>
</dbReference>
<name>A0A0B7A4U5_9EUPU</name>
<protein>
    <recommendedName>
        <fullName evidence="1">Death domain-containing protein</fullName>
    </recommendedName>
</protein>
<organism evidence="2">
    <name type="scientific">Arion vulgaris</name>
    <dbReference type="NCBI Taxonomy" id="1028688"/>
    <lineage>
        <taxon>Eukaryota</taxon>
        <taxon>Metazoa</taxon>
        <taxon>Spiralia</taxon>
        <taxon>Lophotrochozoa</taxon>
        <taxon>Mollusca</taxon>
        <taxon>Gastropoda</taxon>
        <taxon>Heterobranchia</taxon>
        <taxon>Euthyneura</taxon>
        <taxon>Panpulmonata</taxon>
        <taxon>Eupulmonata</taxon>
        <taxon>Stylommatophora</taxon>
        <taxon>Helicina</taxon>
        <taxon>Arionoidea</taxon>
        <taxon>Arionidae</taxon>
        <taxon>Arion</taxon>
    </lineage>
</organism>
<dbReference type="InterPro" id="IPR011029">
    <property type="entry name" value="DEATH-like_dom_sf"/>
</dbReference>
<gene>
    <name evidence="2" type="primary">ORF93817</name>
</gene>
<dbReference type="CDD" id="cd01670">
    <property type="entry name" value="Death"/>
    <property type="match status" value="1"/>
</dbReference>